<feature type="transmembrane region" description="Helical" evidence="2">
    <location>
        <begin position="82"/>
        <end position="98"/>
    </location>
</feature>
<proteinExistence type="predicted"/>
<feature type="transmembrane region" description="Helical" evidence="2">
    <location>
        <begin position="153"/>
        <end position="173"/>
    </location>
</feature>
<feature type="region of interest" description="Disordered" evidence="1">
    <location>
        <begin position="1"/>
        <end position="26"/>
    </location>
</feature>
<dbReference type="EMBL" id="SAUN01000001">
    <property type="protein sequence ID" value="RVX39119.1"/>
    <property type="molecule type" value="Genomic_DNA"/>
</dbReference>
<evidence type="ECO:0000256" key="2">
    <source>
        <dbReference type="SAM" id="Phobius"/>
    </source>
</evidence>
<feature type="transmembrane region" description="Helical" evidence="2">
    <location>
        <begin position="179"/>
        <end position="200"/>
    </location>
</feature>
<organism evidence="3 4">
    <name type="scientific">Nonomuraea polychroma</name>
    <dbReference type="NCBI Taxonomy" id="46176"/>
    <lineage>
        <taxon>Bacteria</taxon>
        <taxon>Bacillati</taxon>
        <taxon>Actinomycetota</taxon>
        <taxon>Actinomycetes</taxon>
        <taxon>Streptosporangiales</taxon>
        <taxon>Streptosporangiaceae</taxon>
        <taxon>Nonomuraea</taxon>
    </lineage>
</organism>
<dbReference type="RefSeq" id="WP_206641299.1">
    <property type="nucleotide sequence ID" value="NZ_SAUN01000001.1"/>
</dbReference>
<dbReference type="AlphaFoldDB" id="A0A438M001"/>
<keyword evidence="2" id="KW-0812">Transmembrane</keyword>
<protein>
    <recommendedName>
        <fullName evidence="5">Integral membrane protein</fullName>
    </recommendedName>
</protein>
<reference evidence="3 4" key="1">
    <citation type="submission" date="2019-01" db="EMBL/GenBank/DDBJ databases">
        <title>Sequencing the genomes of 1000 actinobacteria strains.</title>
        <authorList>
            <person name="Klenk H.-P."/>
        </authorList>
    </citation>
    <scope>NUCLEOTIDE SEQUENCE [LARGE SCALE GENOMIC DNA]</scope>
    <source>
        <strain evidence="3 4">DSM 43925</strain>
    </source>
</reference>
<keyword evidence="2" id="KW-0472">Membrane</keyword>
<keyword evidence="2" id="KW-1133">Transmembrane helix</keyword>
<feature type="transmembrane region" description="Helical" evidence="2">
    <location>
        <begin position="59"/>
        <end position="76"/>
    </location>
</feature>
<evidence type="ECO:0000313" key="3">
    <source>
        <dbReference type="EMBL" id="RVX39119.1"/>
    </source>
</evidence>
<comment type="caution">
    <text evidence="3">The sequence shown here is derived from an EMBL/GenBank/DDBJ whole genome shotgun (WGS) entry which is preliminary data.</text>
</comment>
<sequence>MTQTTDVGATVPRPMNGLSTTSATTPVDGPGGPVVTVLLSEYEALKAEQRARIGFRDNLLYAMLTAAATIATVTATAGRLELLLALPLAGLVLGWTHLHNDHMITAIGAYLRERLGPRLHGLVDDATDIDMFEWETEHRSPDRRRVSRRRLQLVVNLAAFCLPPTAGLVLVWAAGPHTAVMLIVSFVELAVLAVLATQIVRYAELGGGVR</sequence>
<dbReference type="Proteomes" id="UP000284824">
    <property type="component" value="Unassembled WGS sequence"/>
</dbReference>
<gene>
    <name evidence="3" type="ORF">EDD27_1461</name>
</gene>
<name>A0A438M001_9ACTN</name>
<evidence type="ECO:0008006" key="5">
    <source>
        <dbReference type="Google" id="ProtNLM"/>
    </source>
</evidence>
<accession>A0A438M001</accession>
<keyword evidence="4" id="KW-1185">Reference proteome</keyword>
<evidence type="ECO:0000256" key="1">
    <source>
        <dbReference type="SAM" id="MobiDB-lite"/>
    </source>
</evidence>
<evidence type="ECO:0000313" key="4">
    <source>
        <dbReference type="Proteomes" id="UP000284824"/>
    </source>
</evidence>